<dbReference type="OrthoDB" id="4497076at2759"/>
<dbReference type="AlphaFoldDB" id="A0A318ZEH5"/>
<evidence type="ECO:0000256" key="1">
    <source>
        <dbReference type="SAM" id="MobiDB-lite"/>
    </source>
</evidence>
<accession>A0A318ZEH5</accession>
<gene>
    <name evidence="2" type="ORF">BP01DRAFT_32331</name>
</gene>
<dbReference type="RefSeq" id="XP_025431928.1">
    <property type="nucleotide sequence ID" value="XM_025572787.1"/>
</dbReference>
<proteinExistence type="predicted"/>
<dbReference type="Proteomes" id="UP000248349">
    <property type="component" value="Unassembled WGS sequence"/>
</dbReference>
<sequence length="275" mass="31076">MPPENNTGHKRRRSPMEKKKSKKQRKAKKLQTRAQSSHEDNKTADAPENTLTPTTTTCPRSNLSSKNAATYRRLEEKILAETEILHVYLRGLHSLLAQTPDVHEQHQICHANAKGIAAQYAILGDLKLELKYFGRGIELRAVDKAATIKVPELPPGLAATWADVVAAWGQPVTDRLRRENHSANLCRQIVWFVNRRFEWETVANLLSTAMVQRIEGFRRPSVPVLLLADARAARELPRSSPVLAAADVLRVGCRFDKFGLLVPISREERELREFL</sequence>
<reference evidence="2 3" key="1">
    <citation type="submission" date="2016-12" db="EMBL/GenBank/DDBJ databases">
        <title>The genomes of Aspergillus section Nigri reveals drivers in fungal speciation.</title>
        <authorList>
            <consortium name="DOE Joint Genome Institute"/>
            <person name="Vesth T.C."/>
            <person name="Nybo J."/>
            <person name="Theobald S."/>
            <person name="Brandl J."/>
            <person name="Frisvad J.C."/>
            <person name="Nielsen K.F."/>
            <person name="Lyhne E.K."/>
            <person name="Kogle M.E."/>
            <person name="Kuo A."/>
            <person name="Riley R."/>
            <person name="Clum A."/>
            <person name="Nolan M."/>
            <person name="Lipzen A."/>
            <person name="Salamov A."/>
            <person name="Henrissat B."/>
            <person name="Wiebenga A."/>
            <person name="De Vries R.P."/>
            <person name="Grigoriev I.V."/>
            <person name="Mortensen U.H."/>
            <person name="Andersen M.R."/>
            <person name="Baker S.E."/>
        </authorList>
    </citation>
    <scope>NUCLEOTIDE SEQUENCE [LARGE SCALE GENOMIC DNA]</scope>
    <source>
        <strain evidence="2 3">JOP 1030-1</strain>
    </source>
</reference>
<feature type="compositionally biased region" description="Basic residues" evidence="1">
    <location>
        <begin position="8"/>
        <end position="31"/>
    </location>
</feature>
<feature type="region of interest" description="Disordered" evidence="1">
    <location>
        <begin position="1"/>
        <end position="64"/>
    </location>
</feature>
<evidence type="ECO:0000313" key="3">
    <source>
        <dbReference type="Proteomes" id="UP000248349"/>
    </source>
</evidence>
<keyword evidence="3" id="KW-1185">Reference proteome</keyword>
<name>A0A318ZEH5_9EURO</name>
<dbReference type="EMBL" id="KZ821229">
    <property type="protein sequence ID" value="PYH45946.1"/>
    <property type="molecule type" value="Genomic_DNA"/>
</dbReference>
<dbReference type="GeneID" id="37074015"/>
<protein>
    <submittedName>
        <fullName evidence="2">Uncharacterized protein</fullName>
    </submittedName>
</protein>
<organism evidence="2 3">
    <name type="scientific">Aspergillus saccharolyticus JOP 1030-1</name>
    <dbReference type="NCBI Taxonomy" id="1450539"/>
    <lineage>
        <taxon>Eukaryota</taxon>
        <taxon>Fungi</taxon>
        <taxon>Dikarya</taxon>
        <taxon>Ascomycota</taxon>
        <taxon>Pezizomycotina</taxon>
        <taxon>Eurotiomycetes</taxon>
        <taxon>Eurotiomycetidae</taxon>
        <taxon>Eurotiales</taxon>
        <taxon>Aspergillaceae</taxon>
        <taxon>Aspergillus</taxon>
        <taxon>Aspergillus subgen. Circumdati</taxon>
    </lineage>
</organism>
<evidence type="ECO:0000313" key="2">
    <source>
        <dbReference type="EMBL" id="PYH45946.1"/>
    </source>
</evidence>
<feature type="compositionally biased region" description="Basic and acidic residues" evidence="1">
    <location>
        <begin position="36"/>
        <end position="45"/>
    </location>
</feature>